<reference evidence="11" key="1">
    <citation type="submission" date="2017-09" db="EMBL/GenBank/DDBJ databases">
        <title>Depth-based differentiation of microbial function through sediment-hosted aquifers and enrichment of novel symbionts in the deep terrestrial subsurface.</title>
        <authorList>
            <person name="Probst A.J."/>
            <person name="Ladd B."/>
            <person name="Jarett J.K."/>
            <person name="Geller-Mcgrath D.E."/>
            <person name="Sieber C.M.K."/>
            <person name="Emerson J.B."/>
            <person name="Anantharaman K."/>
            <person name="Thomas B.C."/>
            <person name="Malmstrom R."/>
            <person name="Stieglmeier M."/>
            <person name="Klingl A."/>
            <person name="Woyke T."/>
            <person name="Ryan C.M."/>
            <person name="Banfield J.F."/>
        </authorList>
    </citation>
    <scope>NUCLEOTIDE SEQUENCE [LARGE SCALE GENOMIC DNA]</scope>
</reference>
<evidence type="ECO:0000313" key="11">
    <source>
        <dbReference type="Proteomes" id="UP000230184"/>
    </source>
</evidence>
<dbReference type="GO" id="GO:0005886">
    <property type="term" value="C:plasma membrane"/>
    <property type="evidence" value="ECO:0007669"/>
    <property type="project" value="UniProtKB-SubCell"/>
</dbReference>
<feature type="transmembrane region" description="Helical" evidence="7">
    <location>
        <begin position="71"/>
        <end position="90"/>
    </location>
</feature>
<evidence type="ECO:0000313" key="10">
    <source>
        <dbReference type="EMBL" id="PIU36600.1"/>
    </source>
</evidence>
<dbReference type="AlphaFoldDB" id="A0A2M6YSU6"/>
<feature type="transmembrane region" description="Helical" evidence="7">
    <location>
        <begin position="125"/>
        <end position="144"/>
    </location>
</feature>
<evidence type="ECO:0000256" key="3">
    <source>
        <dbReference type="ARBA" id="ARBA00022475"/>
    </source>
</evidence>
<evidence type="ECO:0008006" key="12">
    <source>
        <dbReference type="Google" id="ProtNLM"/>
    </source>
</evidence>
<keyword evidence="4 7" id="KW-0812">Transmembrane</keyword>
<feature type="domain" description="Prepilin peptidase A24 N-terminal" evidence="9">
    <location>
        <begin position="11"/>
        <end position="90"/>
    </location>
</feature>
<accession>A0A2M6YSU6</accession>
<dbReference type="Proteomes" id="UP000230184">
    <property type="component" value="Unassembled WGS sequence"/>
</dbReference>
<dbReference type="Gene3D" id="1.20.120.1220">
    <property type="match status" value="1"/>
</dbReference>
<comment type="caution">
    <text evidence="10">The sequence shown here is derived from an EMBL/GenBank/DDBJ whole genome shotgun (WGS) entry which is preliminary data.</text>
</comment>
<evidence type="ECO:0000256" key="7">
    <source>
        <dbReference type="SAM" id="Phobius"/>
    </source>
</evidence>
<dbReference type="InterPro" id="IPR000045">
    <property type="entry name" value="Prepilin_IV_endopep_pep"/>
</dbReference>
<dbReference type="PANTHER" id="PTHR30487:SF0">
    <property type="entry name" value="PREPILIN LEADER PEPTIDASE_N-METHYLTRANSFERASE-RELATED"/>
    <property type="match status" value="1"/>
</dbReference>
<evidence type="ECO:0000256" key="4">
    <source>
        <dbReference type="ARBA" id="ARBA00022692"/>
    </source>
</evidence>
<dbReference type="InterPro" id="IPR010627">
    <property type="entry name" value="Prepilin_pept_A24_N"/>
</dbReference>
<keyword evidence="5 7" id="KW-1133">Transmembrane helix</keyword>
<dbReference type="Pfam" id="PF01478">
    <property type="entry name" value="Peptidase_A24"/>
    <property type="match status" value="1"/>
</dbReference>
<organism evidence="10 11">
    <name type="scientific">Candidatus Roizmanbacteria bacterium CG07_land_8_20_14_0_80_34_15</name>
    <dbReference type="NCBI Taxonomy" id="1974849"/>
    <lineage>
        <taxon>Bacteria</taxon>
        <taxon>Candidatus Roizmaniibacteriota</taxon>
    </lineage>
</organism>
<feature type="transmembrane region" description="Helical" evidence="7">
    <location>
        <begin position="150"/>
        <end position="171"/>
    </location>
</feature>
<dbReference type="GO" id="GO:0004190">
    <property type="term" value="F:aspartic-type endopeptidase activity"/>
    <property type="evidence" value="ECO:0007669"/>
    <property type="project" value="InterPro"/>
</dbReference>
<sequence>MQQFINLTIFVFGASIGSFLNVLIDRLPKEESINGRSHCDFCGKKLNWYDMFPVISFFILKGKTRCCRKKLSFQYPLIEFVTGVIFVTVFKDSPYIESLTRTVLISGVMACLIVIFISDLKYHLISDYILLALFIFSLLLKFVIPAEAGIHVIGFDVLSGLIVCLPIFLVYFISKERAMGLGDVYLTAIMGFLLGWQKGFLALYIAFVTGAIFGLIIILFKHRKLKSKIAFGPFLVIGTVVMLFWGERILEIIKKIYRF</sequence>
<feature type="transmembrane region" description="Helical" evidence="7">
    <location>
        <begin position="229"/>
        <end position="246"/>
    </location>
</feature>
<feature type="transmembrane region" description="Helical" evidence="7">
    <location>
        <begin position="102"/>
        <end position="118"/>
    </location>
</feature>
<evidence type="ECO:0000259" key="9">
    <source>
        <dbReference type="Pfam" id="PF06750"/>
    </source>
</evidence>
<feature type="transmembrane region" description="Helical" evidence="7">
    <location>
        <begin position="178"/>
        <end position="196"/>
    </location>
</feature>
<gene>
    <name evidence="10" type="ORF">COT02_05165</name>
</gene>
<feature type="transmembrane region" description="Helical" evidence="7">
    <location>
        <begin position="6"/>
        <end position="24"/>
    </location>
</feature>
<evidence type="ECO:0000256" key="2">
    <source>
        <dbReference type="ARBA" id="ARBA00005801"/>
    </source>
</evidence>
<dbReference type="EMBL" id="PEWY01000145">
    <property type="protein sequence ID" value="PIU36600.1"/>
    <property type="molecule type" value="Genomic_DNA"/>
</dbReference>
<protein>
    <recommendedName>
        <fullName evidence="12">Prepilin peptidase</fullName>
    </recommendedName>
</protein>
<dbReference type="Pfam" id="PF06750">
    <property type="entry name" value="A24_N_bact"/>
    <property type="match status" value="1"/>
</dbReference>
<feature type="transmembrane region" description="Helical" evidence="7">
    <location>
        <begin position="202"/>
        <end position="220"/>
    </location>
</feature>
<dbReference type="PANTHER" id="PTHR30487">
    <property type="entry name" value="TYPE 4 PREPILIN-LIKE PROTEINS LEADER PEPTIDE-PROCESSING ENZYME"/>
    <property type="match status" value="1"/>
</dbReference>
<name>A0A2M6YSU6_9BACT</name>
<evidence type="ECO:0000259" key="8">
    <source>
        <dbReference type="Pfam" id="PF01478"/>
    </source>
</evidence>
<dbReference type="InterPro" id="IPR050882">
    <property type="entry name" value="Prepilin_peptidase/N-MTase"/>
</dbReference>
<dbReference type="GO" id="GO:0006465">
    <property type="term" value="P:signal peptide processing"/>
    <property type="evidence" value="ECO:0007669"/>
    <property type="project" value="TreeGrafter"/>
</dbReference>
<evidence type="ECO:0000256" key="1">
    <source>
        <dbReference type="ARBA" id="ARBA00004651"/>
    </source>
</evidence>
<keyword evidence="6 7" id="KW-0472">Membrane</keyword>
<proteinExistence type="inferred from homology"/>
<evidence type="ECO:0000256" key="6">
    <source>
        <dbReference type="ARBA" id="ARBA00023136"/>
    </source>
</evidence>
<evidence type="ECO:0000256" key="5">
    <source>
        <dbReference type="ARBA" id="ARBA00022989"/>
    </source>
</evidence>
<comment type="similarity">
    <text evidence="2">Belongs to the peptidase A24 family.</text>
</comment>
<keyword evidence="3" id="KW-1003">Cell membrane</keyword>
<feature type="domain" description="Prepilin type IV endopeptidase peptidase" evidence="8">
    <location>
        <begin position="109"/>
        <end position="215"/>
    </location>
</feature>
<comment type="subcellular location">
    <subcellularLocation>
        <location evidence="1">Cell membrane</location>
        <topology evidence="1">Multi-pass membrane protein</topology>
    </subcellularLocation>
</comment>